<dbReference type="InterPro" id="IPR015813">
    <property type="entry name" value="Pyrv/PenolPyrv_kinase-like_dom"/>
</dbReference>
<dbReference type="PRINTS" id="PR01050">
    <property type="entry name" value="PYRUVTKNASE"/>
</dbReference>
<dbReference type="PANTHER" id="PTHR11817">
    <property type="entry name" value="PYRUVATE KINASE"/>
    <property type="match status" value="1"/>
</dbReference>
<dbReference type="FunFam" id="2.40.33.10:FF:000001">
    <property type="entry name" value="Pyruvate kinase"/>
    <property type="match status" value="1"/>
</dbReference>
<evidence type="ECO:0000256" key="10">
    <source>
        <dbReference type="ARBA" id="ARBA00023152"/>
    </source>
</evidence>
<evidence type="ECO:0000256" key="4">
    <source>
        <dbReference type="ARBA" id="ARBA00022679"/>
    </source>
</evidence>
<comment type="caution">
    <text evidence="13">The sequence shown here is derived from an EMBL/GenBank/DDBJ whole genome shotgun (WGS) entry which is preliminary data.</text>
</comment>
<evidence type="ECO:0000256" key="1">
    <source>
        <dbReference type="ARBA" id="ARBA00004997"/>
    </source>
</evidence>
<dbReference type="InterPro" id="IPR040442">
    <property type="entry name" value="Pyrv_kinase-like_dom_sf"/>
</dbReference>
<evidence type="ECO:0000256" key="3">
    <source>
        <dbReference type="ARBA" id="ARBA00012142"/>
    </source>
</evidence>
<accession>X0YU41</accession>
<dbReference type="SUPFAM" id="SSF51621">
    <property type="entry name" value="Phosphoenolpyruvate/pyruvate domain"/>
    <property type="match status" value="1"/>
</dbReference>
<evidence type="ECO:0000256" key="11">
    <source>
        <dbReference type="ARBA" id="ARBA00023317"/>
    </source>
</evidence>
<proteinExistence type="inferred from homology"/>
<dbReference type="AlphaFoldDB" id="X0YU41"/>
<dbReference type="InterPro" id="IPR011037">
    <property type="entry name" value="Pyrv_Knase-like_insert_dom_sf"/>
</dbReference>
<keyword evidence="10" id="KW-0324">Glycolysis</keyword>
<evidence type="ECO:0000256" key="7">
    <source>
        <dbReference type="ARBA" id="ARBA00022777"/>
    </source>
</evidence>
<evidence type="ECO:0000259" key="12">
    <source>
        <dbReference type="Pfam" id="PF00224"/>
    </source>
</evidence>
<feature type="non-terminal residue" evidence="13">
    <location>
        <position position="214"/>
    </location>
</feature>
<dbReference type="SUPFAM" id="SSF50800">
    <property type="entry name" value="PK beta-barrel domain-like"/>
    <property type="match status" value="1"/>
</dbReference>
<sequence length="214" mass="23755">IRHIREISRRLKKPVAILQDLAGPKIRTGLLQNGPVVLKEEQTFTLTTRRVPGNEKETSLSHPLLLTEVRSGNTILLADGSLELRVEEVTSTDINCRVISGGTLTSQQGVNLPDADLEIPLLSRKDQRDLLFGINHKVDFIGISFVRQAQDILQVRKILREKAREGISLIAKIERRKALSNIDKIIEVADGIMIARGDLGVEIPLEEVPLAQKA</sequence>
<keyword evidence="4" id="KW-0808">Transferase</keyword>
<evidence type="ECO:0000256" key="5">
    <source>
        <dbReference type="ARBA" id="ARBA00022723"/>
    </source>
</evidence>
<evidence type="ECO:0000256" key="9">
    <source>
        <dbReference type="ARBA" id="ARBA00022842"/>
    </source>
</evidence>
<feature type="domain" description="Pyruvate kinase barrel" evidence="12">
    <location>
        <begin position="1"/>
        <end position="213"/>
    </location>
</feature>
<evidence type="ECO:0000256" key="2">
    <source>
        <dbReference type="ARBA" id="ARBA00008663"/>
    </source>
</evidence>
<feature type="non-terminal residue" evidence="13">
    <location>
        <position position="1"/>
    </location>
</feature>
<name>X0YU41_9ZZZZ</name>
<dbReference type="InterPro" id="IPR015793">
    <property type="entry name" value="Pyrv_Knase_brl"/>
</dbReference>
<dbReference type="UniPathway" id="UPA00109">
    <property type="reaction ID" value="UER00188"/>
</dbReference>
<evidence type="ECO:0000313" key="13">
    <source>
        <dbReference type="EMBL" id="GAG51853.1"/>
    </source>
</evidence>
<dbReference type="EMBL" id="BARS01054814">
    <property type="protein sequence ID" value="GAG51853.1"/>
    <property type="molecule type" value="Genomic_DNA"/>
</dbReference>
<dbReference type="Gene3D" id="2.40.33.10">
    <property type="entry name" value="PK beta-barrel domain-like"/>
    <property type="match status" value="1"/>
</dbReference>
<dbReference type="GO" id="GO:0005524">
    <property type="term" value="F:ATP binding"/>
    <property type="evidence" value="ECO:0007669"/>
    <property type="project" value="UniProtKB-KW"/>
</dbReference>
<dbReference type="InterPro" id="IPR001697">
    <property type="entry name" value="Pyr_Knase"/>
</dbReference>
<keyword evidence="9" id="KW-0460">Magnesium</keyword>
<dbReference type="Gene3D" id="3.20.20.60">
    <property type="entry name" value="Phosphoenolpyruvate-binding domains"/>
    <property type="match status" value="1"/>
</dbReference>
<dbReference type="GO" id="GO:0030955">
    <property type="term" value="F:potassium ion binding"/>
    <property type="evidence" value="ECO:0007669"/>
    <property type="project" value="InterPro"/>
</dbReference>
<dbReference type="InterPro" id="IPR015806">
    <property type="entry name" value="Pyrv_Knase_insert_dom_sf"/>
</dbReference>
<keyword evidence="11" id="KW-0670">Pyruvate</keyword>
<comment type="similarity">
    <text evidence="2">Belongs to the pyruvate kinase family.</text>
</comment>
<keyword evidence="5" id="KW-0479">Metal-binding</keyword>
<keyword evidence="8" id="KW-0067">ATP-binding</keyword>
<comment type="pathway">
    <text evidence="1">Carbohydrate degradation; glycolysis; pyruvate from D-glyceraldehyde 3-phosphate: step 5/5.</text>
</comment>
<organism evidence="13">
    <name type="scientific">marine sediment metagenome</name>
    <dbReference type="NCBI Taxonomy" id="412755"/>
    <lineage>
        <taxon>unclassified sequences</taxon>
        <taxon>metagenomes</taxon>
        <taxon>ecological metagenomes</taxon>
    </lineage>
</organism>
<keyword evidence="6" id="KW-0547">Nucleotide-binding</keyword>
<evidence type="ECO:0000256" key="6">
    <source>
        <dbReference type="ARBA" id="ARBA00022741"/>
    </source>
</evidence>
<dbReference type="EC" id="2.7.1.40" evidence="3"/>
<evidence type="ECO:0000256" key="8">
    <source>
        <dbReference type="ARBA" id="ARBA00022840"/>
    </source>
</evidence>
<dbReference type="Pfam" id="PF00224">
    <property type="entry name" value="PK"/>
    <property type="match status" value="1"/>
</dbReference>
<dbReference type="GO" id="GO:0004743">
    <property type="term" value="F:pyruvate kinase activity"/>
    <property type="evidence" value="ECO:0007669"/>
    <property type="project" value="UniProtKB-EC"/>
</dbReference>
<dbReference type="GO" id="GO:0016301">
    <property type="term" value="F:kinase activity"/>
    <property type="evidence" value="ECO:0007669"/>
    <property type="project" value="UniProtKB-KW"/>
</dbReference>
<reference evidence="13" key="1">
    <citation type="journal article" date="2014" name="Front. Microbiol.">
        <title>High frequency of phylogenetically diverse reductive dehalogenase-homologous genes in deep subseafloor sedimentary metagenomes.</title>
        <authorList>
            <person name="Kawai M."/>
            <person name="Futagami T."/>
            <person name="Toyoda A."/>
            <person name="Takaki Y."/>
            <person name="Nishi S."/>
            <person name="Hori S."/>
            <person name="Arai W."/>
            <person name="Tsubouchi T."/>
            <person name="Morono Y."/>
            <person name="Uchiyama I."/>
            <person name="Ito T."/>
            <person name="Fujiyama A."/>
            <person name="Inagaki F."/>
            <person name="Takami H."/>
        </authorList>
    </citation>
    <scope>NUCLEOTIDE SEQUENCE</scope>
    <source>
        <strain evidence="13">Expedition CK06-06</strain>
    </source>
</reference>
<gene>
    <name evidence="13" type="ORF">S01H1_81067</name>
</gene>
<keyword evidence="7" id="KW-0418">Kinase</keyword>
<protein>
    <recommendedName>
        <fullName evidence="3">pyruvate kinase</fullName>
        <ecNumber evidence="3">2.7.1.40</ecNumber>
    </recommendedName>
</protein>
<dbReference type="GO" id="GO:0000287">
    <property type="term" value="F:magnesium ion binding"/>
    <property type="evidence" value="ECO:0007669"/>
    <property type="project" value="InterPro"/>
</dbReference>